<gene>
    <name evidence="2" type="ORF">TVAG_003350</name>
</gene>
<dbReference type="GO" id="GO:0005525">
    <property type="term" value="F:GTP binding"/>
    <property type="evidence" value="ECO:0007669"/>
    <property type="project" value="InterPro"/>
</dbReference>
<name>A2FN85_TRIV3</name>
<dbReference type="eggNOG" id="KOG0094">
    <property type="taxonomic scope" value="Eukaryota"/>
</dbReference>
<dbReference type="RefSeq" id="XP_001306574.1">
    <property type="nucleotide sequence ID" value="XM_001306573.1"/>
</dbReference>
<dbReference type="OrthoDB" id="8830751at2759"/>
<accession>A2FN85</accession>
<sequence>MNANIAEGDPTNFKVCIIGEEGVGKTAILNRYITGAFVSNYKPTIAAAFMSAHEIVGDHTVTLNIWDTAGQEKYQSMMPLYLRNVDCVILVCDVIKPTSAQYVERWIEQEFPSIRPAPILLVCINKSDCQQSYNTQNLEESMKEKGIKVFFTSSLNGNNIAAVFNTVGTALDEESARRRPEVRKIRTKNESEGCCKH</sequence>
<dbReference type="SMART" id="SM00173">
    <property type="entry name" value="RAS"/>
    <property type="match status" value="1"/>
</dbReference>
<dbReference type="InParanoid" id="A2FN85"/>
<dbReference type="KEGG" id="tva:4751367"/>
<protein>
    <submittedName>
        <fullName evidence="2">Small GTP-binding protein, putative</fullName>
    </submittedName>
</protein>
<organism evidence="2 3">
    <name type="scientific">Trichomonas vaginalis (strain ATCC PRA-98 / G3)</name>
    <dbReference type="NCBI Taxonomy" id="412133"/>
    <lineage>
        <taxon>Eukaryota</taxon>
        <taxon>Metamonada</taxon>
        <taxon>Parabasalia</taxon>
        <taxon>Trichomonadida</taxon>
        <taxon>Trichomonadidae</taxon>
        <taxon>Trichomonas</taxon>
    </lineage>
</organism>
<dbReference type="SMR" id="A2FN85"/>
<dbReference type="PANTHER" id="PTHR47978">
    <property type="match status" value="1"/>
</dbReference>
<dbReference type="NCBIfam" id="TIGR00231">
    <property type="entry name" value="small_GTP"/>
    <property type="match status" value="1"/>
</dbReference>
<dbReference type="PROSITE" id="PS51419">
    <property type="entry name" value="RAB"/>
    <property type="match status" value="1"/>
</dbReference>
<dbReference type="GO" id="GO:0006886">
    <property type="term" value="P:intracellular protein transport"/>
    <property type="evidence" value="ECO:0000318"/>
    <property type="project" value="GO_Central"/>
</dbReference>
<dbReference type="VEuPathDB" id="TrichDB:TVAG_003350"/>
<dbReference type="FunFam" id="3.40.50.300:FF:001462">
    <property type="entry name" value="Small GTP-binding protein, putative"/>
    <property type="match status" value="1"/>
</dbReference>
<reference evidence="2" key="2">
    <citation type="journal article" date="2007" name="Science">
        <title>Draft genome sequence of the sexually transmitted pathogen Trichomonas vaginalis.</title>
        <authorList>
            <person name="Carlton J.M."/>
            <person name="Hirt R.P."/>
            <person name="Silva J.C."/>
            <person name="Delcher A.L."/>
            <person name="Schatz M."/>
            <person name="Zhao Q."/>
            <person name="Wortman J.R."/>
            <person name="Bidwell S.L."/>
            <person name="Alsmark U.C.M."/>
            <person name="Besteiro S."/>
            <person name="Sicheritz-Ponten T."/>
            <person name="Noel C.J."/>
            <person name="Dacks J.B."/>
            <person name="Foster P.G."/>
            <person name="Simillion C."/>
            <person name="Van de Peer Y."/>
            <person name="Miranda-Saavedra D."/>
            <person name="Barton G.J."/>
            <person name="Westrop G.D."/>
            <person name="Mueller S."/>
            <person name="Dessi D."/>
            <person name="Fiori P.L."/>
            <person name="Ren Q."/>
            <person name="Paulsen I."/>
            <person name="Zhang H."/>
            <person name="Bastida-Corcuera F.D."/>
            <person name="Simoes-Barbosa A."/>
            <person name="Brown M.T."/>
            <person name="Hayes R.D."/>
            <person name="Mukherjee M."/>
            <person name="Okumura C.Y."/>
            <person name="Schneider R."/>
            <person name="Smith A.J."/>
            <person name="Vanacova S."/>
            <person name="Villalvazo M."/>
            <person name="Haas B.J."/>
            <person name="Pertea M."/>
            <person name="Feldblyum T.V."/>
            <person name="Utterback T.R."/>
            <person name="Shu C.L."/>
            <person name="Osoegawa K."/>
            <person name="de Jong P.J."/>
            <person name="Hrdy I."/>
            <person name="Horvathova L."/>
            <person name="Zubacova Z."/>
            <person name="Dolezal P."/>
            <person name="Malik S.B."/>
            <person name="Logsdon J.M. Jr."/>
            <person name="Henze K."/>
            <person name="Gupta A."/>
            <person name="Wang C.C."/>
            <person name="Dunne R.L."/>
            <person name="Upcroft J.A."/>
            <person name="Upcroft P."/>
            <person name="White O."/>
            <person name="Salzberg S.L."/>
            <person name="Tang P."/>
            <person name="Chiu C.-H."/>
            <person name="Lee Y.-S."/>
            <person name="Embley T.M."/>
            <person name="Coombs G.H."/>
            <person name="Mottram J.C."/>
            <person name="Tachezy J."/>
            <person name="Fraser-Liggett C.M."/>
            <person name="Johnson P.J."/>
        </authorList>
    </citation>
    <scope>NUCLEOTIDE SEQUENCE [LARGE SCALE GENOMIC DNA]</scope>
    <source>
        <strain evidence="2">G3</strain>
    </source>
</reference>
<dbReference type="PROSITE" id="PS51420">
    <property type="entry name" value="RHO"/>
    <property type="match status" value="1"/>
</dbReference>
<dbReference type="SUPFAM" id="SSF52540">
    <property type="entry name" value="P-loop containing nucleoside triphosphate hydrolases"/>
    <property type="match status" value="1"/>
</dbReference>
<dbReference type="Gene3D" id="3.40.50.300">
    <property type="entry name" value="P-loop containing nucleotide triphosphate hydrolases"/>
    <property type="match status" value="1"/>
</dbReference>
<dbReference type="InterPro" id="IPR005225">
    <property type="entry name" value="Small_GTP-bd"/>
</dbReference>
<evidence type="ECO:0000313" key="2">
    <source>
        <dbReference type="EMBL" id="EAX93644.1"/>
    </source>
</evidence>
<dbReference type="GO" id="GO:0012505">
    <property type="term" value="C:endomembrane system"/>
    <property type="evidence" value="ECO:0000318"/>
    <property type="project" value="GO_Central"/>
</dbReference>
<keyword evidence="1" id="KW-0547">Nucleotide-binding</keyword>
<dbReference type="Pfam" id="PF00071">
    <property type="entry name" value="Ras"/>
    <property type="match status" value="1"/>
</dbReference>
<reference evidence="2" key="1">
    <citation type="submission" date="2006-10" db="EMBL/GenBank/DDBJ databases">
        <authorList>
            <person name="Amadeo P."/>
            <person name="Zhao Q."/>
            <person name="Wortman J."/>
            <person name="Fraser-Liggett C."/>
            <person name="Carlton J."/>
        </authorList>
    </citation>
    <scope>NUCLEOTIDE SEQUENCE</scope>
    <source>
        <strain evidence="2">G3</strain>
    </source>
</reference>
<evidence type="ECO:0000256" key="1">
    <source>
        <dbReference type="ARBA" id="ARBA00022741"/>
    </source>
</evidence>
<dbReference type="STRING" id="5722.A2FN85"/>
<dbReference type="SMART" id="SM00174">
    <property type="entry name" value="RHO"/>
    <property type="match status" value="1"/>
</dbReference>
<dbReference type="Proteomes" id="UP000001542">
    <property type="component" value="Unassembled WGS sequence"/>
</dbReference>
<dbReference type="GO" id="GO:0003924">
    <property type="term" value="F:GTPase activity"/>
    <property type="evidence" value="ECO:0000318"/>
    <property type="project" value="GO_Central"/>
</dbReference>
<dbReference type="SMART" id="SM00175">
    <property type="entry name" value="RAB"/>
    <property type="match status" value="1"/>
</dbReference>
<dbReference type="VEuPathDB" id="TrichDB:TVAGG3_0669520"/>
<dbReference type="GO" id="GO:0005769">
    <property type="term" value="C:early endosome"/>
    <property type="evidence" value="ECO:0000318"/>
    <property type="project" value="GO_Central"/>
</dbReference>
<dbReference type="PRINTS" id="PR00449">
    <property type="entry name" value="RASTRNSFRMNG"/>
</dbReference>
<dbReference type="PROSITE" id="PS51421">
    <property type="entry name" value="RAS"/>
    <property type="match status" value="1"/>
</dbReference>
<dbReference type="InterPro" id="IPR001806">
    <property type="entry name" value="Small_GTPase"/>
</dbReference>
<proteinExistence type="predicted"/>
<dbReference type="EMBL" id="DS113900">
    <property type="protein sequence ID" value="EAX93644.1"/>
    <property type="molecule type" value="Genomic_DNA"/>
</dbReference>
<keyword evidence="3" id="KW-1185">Reference proteome</keyword>
<evidence type="ECO:0000313" key="3">
    <source>
        <dbReference type="Proteomes" id="UP000001542"/>
    </source>
</evidence>
<dbReference type="InterPro" id="IPR027417">
    <property type="entry name" value="P-loop_NTPase"/>
</dbReference>
<dbReference type="AlphaFoldDB" id="A2FN85"/>
<dbReference type="CDD" id="cd00154">
    <property type="entry name" value="Rab"/>
    <property type="match status" value="1"/>
</dbReference>